<evidence type="ECO:0000256" key="2">
    <source>
        <dbReference type="SAM" id="MobiDB-lite"/>
    </source>
</evidence>
<dbReference type="GeneID" id="20818737"/>
<feature type="compositionally biased region" description="Low complexity" evidence="2">
    <location>
        <begin position="125"/>
        <end position="134"/>
    </location>
</feature>
<proteinExistence type="predicted"/>
<feature type="region of interest" description="Disordered" evidence="2">
    <location>
        <begin position="1"/>
        <end position="66"/>
    </location>
</feature>
<feature type="coiled-coil region" evidence="1">
    <location>
        <begin position="205"/>
        <end position="246"/>
    </location>
</feature>
<feature type="compositionally biased region" description="Polar residues" evidence="2">
    <location>
        <begin position="195"/>
        <end position="204"/>
    </location>
</feature>
<dbReference type="AlphaFoldDB" id="W4FJL6"/>
<feature type="compositionally biased region" description="Polar residues" evidence="2">
    <location>
        <begin position="147"/>
        <end position="163"/>
    </location>
</feature>
<feature type="compositionally biased region" description="Low complexity" evidence="2">
    <location>
        <begin position="269"/>
        <end position="286"/>
    </location>
</feature>
<feature type="compositionally biased region" description="Low complexity" evidence="2">
    <location>
        <begin position="320"/>
        <end position="336"/>
    </location>
</feature>
<name>W4FJL6_APHAT</name>
<dbReference type="RefSeq" id="XP_009843579.1">
    <property type="nucleotide sequence ID" value="XM_009845277.1"/>
</dbReference>
<accession>W4FJL6</accession>
<feature type="compositionally biased region" description="Low complexity" evidence="2">
    <location>
        <begin position="36"/>
        <end position="55"/>
    </location>
</feature>
<dbReference type="OrthoDB" id="77383at2759"/>
<evidence type="ECO:0000313" key="3">
    <source>
        <dbReference type="EMBL" id="ETV66938.1"/>
    </source>
</evidence>
<dbReference type="EMBL" id="KI913204">
    <property type="protein sequence ID" value="ETV66938.1"/>
    <property type="molecule type" value="Genomic_DNA"/>
</dbReference>
<sequence length="426" mass="47371">MAGEGSSSWPPGWPSSLEEGVSTTRRSREGEEDAATRSTSPFRRPSSTMSSPSTSGGVGDVLSKRRFKLHEPDEMILHLQRHQEKLRWRQQLDEQVQEKTMLKAKEDDEKRIKEEDQAQRERQYQRQQHLRAQQKLGHVSALPNPPRQQQTYVSSGGTTSAASIHTPLPPSTTHVNPPPVPYSSPSRGGGGSMSRNDPNNSPDVISQMQAMLDELRLERVQIQLERQQMQLERDAMIRERQQLDHERDLLARDRGMVHPNPFVYPPPAAAAATTTSPSSASPSKSPGWTDFNVISPTSVQRNGLHLSESPTFSPYRDTKAAASSSRQARRNGASASQPSHPMDDHELNPMEQSLIGISEFVALASVDDNSHNRRVIQSSGRYNWDRDLDTGKAAAYTTNRSTASSEEGNMTSSKLFQVKVLVDGQH</sequence>
<protein>
    <submittedName>
        <fullName evidence="3">Uncharacterized protein</fullName>
    </submittedName>
</protein>
<gene>
    <name evidence="3" type="ORF">H257_16741</name>
</gene>
<feature type="compositionally biased region" description="Low complexity" evidence="2">
    <location>
        <begin position="1"/>
        <end position="16"/>
    </location>
</feature>
<feature type="region of interest" description="Disordered" evidence="2">
    <location>
        <begin position="99"/>
        <end position="204"/>
    </location>
</feature>
<reference evidence="3" key="1">
    <citation type="submission" date="2013-12" db="EMBL/GenBank/DDBJ databases">
        <title>The Genome Sequence of Aphanomyces astaci APO3.</title>
        <authorList>
            <consortium name="The Broad Institute Genomics Platform"/>
            <person name="Russ C."/>
            <person name="Tyler B."/>
            <person name="van West P."/>
            <person name="Dieguez-Uribeondo J."/>
            <person name="Young S.K."/>
            <person name="Zeng Q."/>
            <person name="Gargeya S."/>
            <person name="Fitzgerald M."/>
            <person name="Abouelleil A."/>
            <person name="Alvarado L."/>
            <person name="Chapman S.B."/>
            <person name="Gainer-Dewar J."/>
            <person name="Goldberg J."/>
            <person name="Griggs A."/>
            <person name="Gujja S."/>
            <person name="Hansen M."/>
            <person name="Howarth C."/>
            <person name="Imamovic A."/>
            <person name="Ireland A."/>
            <person name="Larimer J."/>
            <person name="McCowan C."/>
            <person name="Murphy C."/>
            <person name="Pearson M."/>
            <person name="Poon T.W."/>
            <person name="Priest M."/>
            <person name="Roberts A."/>
            <person name="Saif S."/>
            <person name="Shea T."/>
            <person name="Sykes S."/>
            <person name="Wortman J."/>
            <person name="Nusbaum C."/>
            <person name="Birren B."/>
        </authorList>
    </citation>
    <scope>NUCLEOTIDE SEQUENCE [LARGE SCALE GENOMIC DNA]</scope>
    <source>
        <strain evidence="3">APO3</strain>
    </source>
</reference>
<feature type="compositionally biased region" description="Basic and acidic residues" evidence="2">
    <location>
        <begin position="99"/>
        <end position="124"/>
    </location>
</feature>
<keyword evidence="1" id="KW-0175">Coiled coil</keyword>
<dbReference type="VEuPathDB" id="FungiDB:H257_16741"/>
<evidence type="ECO:0000256" key="1">
    <source>
        <dbReference type="SAM" id="Coils"/>
    </source>
</evidence>
<feature type="compositionally biased region" description="Polar residues" evidence="2">
    <location>
        <begin position="292"/>
        <end position="301"/>
    </location>
</feature>
<feature type="region of interest" description="Disordered" evidence="2">
    <location>
        <begin position="262"/>
        <end position="347"/>
    </location>
</feature>
<organism evidence="3">
    <name type="scientific">Aphanomyces astaci</name>
    <name type="common">Crayfish plague agent</name>
    <dbReference type="NCBI Taxonomy" id="112090"/>
    <lineage>
        <taxon>Eukaryota</taxon>
        <taxon>Sar</taxon>
        <taxon>Stramenopiles</taxon>
        <taxon>Oomycota</taxon>
        <taxon>Saprolegniomycetes</taxon>
        <taxon>Saprolegniales</taxon>
        <taxon>Verrucalvaceae</taxon>
        <taxon>Aphanomyces</taxon>
    </lineage>
</organism>